<protein>
    <recommendedName>
        <fullName evidence="2">Tyrosine specific protein phosphatases domain-containing protein</fullName>
    </recommendedName>
</protein>
<proteinExistence type="predicted"/>
<evidence type="ECO:0000259" key="2">
    <source>
        <dbReference type="PROSITE" id="PS50056"/>
    </source>
</evidence>
<dbReference type="AlphaFoldDB" id="A0A6A5XKG9"/>
<dbReference type="Pfam" id="PF13350">
    <property type="entry name" value="Y_phosphatase3"/>
    <property type="match status" value="1"/>
</dbReference>
<dbReference type="InterPro" id="IPR000387">
    <property type="entry name" value="Tyr_Pase_dom"/>
</dbReference>
<dbReference type="GeneID" id="54283443"/>
<accession>A0A6A5XKG9</accession>
<feature type="region of interest" description="Disordered" evidence="1">
    <location>
        <begin position="71"/>
        <end position="91"/>
    </location>
</feature>
<organism evidence="3 4">
    <name type="scientific">Aaosphaeria arxii CBS 175.79</name>
    <dbReference type="NCBI Taxonomy" id="1450172"/>
    <lineage>
        <taxon>Eukaryota</taxon>
        <taxon>Fungi</taxon>
        <taxon>Dikarya</taxon>
        <taxon>Ascomycota</taxon>
        <taxon>Pezizomycotina</taxon>
        <taxon>Dothideomycetes</taxon>
        <taxon>Pleosporomycetidae</taxon>
        <taxon>Pleosporales</taxon>
        <taxon>Pleosporales incertae sedis</taxon>
        <taxon>Aaosphaeria</taxon>
    </lineage>
</organism>
<dbReference type="EMBL" id="ML978071">
    <property type="protein sequence ID" value="KAF2013632.1"/>
    <property type="molecule type" value="Genomic_DNA"/>
</dbReference>
<name>A0A6A5XKG9_9PLEO</name>
<dbReference type="PANTHER" id="PTHR31126:SF10">
    <property type="entry name" value="PROTEIN PHOSPHATASE, PUTATIVE (AFU_ORTHOLOGUE AFUA_6G06650)-RELATED"/>
    <property type="match status" value="1"/>
</dbReference>
<dbReference type="RefSeq" id="XP_033381971.1">
    <property type="nucleotide sequence ID" value="XM_033526046.1"/>
</dbReference>
<reference evidence="3" key="1">
    <citation type="journal article" date="2020" name="Stud. Mycol.">
        <title>101 Dothideomycetes genomes: a test case for predicting lifestyles and emergence of pathogens.</title>
        <authorList>
            <person name="Haridas S."/>
            <person name="Albert R."/>
            <person name="Binder M."/>
            <person name="Bloem J."/>
            <person name="Labutti K."/>
            <person name="Salamov A."/>
            <person name="Andreopoulos B."/>
            <person name="Baker S."/>
            <person name="Barry K."/>
            <person name="Bills G."/>
            <person name="Bluhm B."/>
            <person name="Cannon C."/>
            <person name="Castanera R."/>
            <person name="Culley D."/>
            <person name="Daum C."/>
            <person name="Ezra D."/>
            <person name="Gonzalez J."/>
            <person name="Henrissat B."/>
            <person name="Kuo A."/>
            <person name="Liang C."/>
            <person name="Lipzen A."/>
            <person name="Lutzoni F."/>
            <person name="Magnuson J."/>
            <person name="Mondo S."/>
            <person name="Nolan M."/>
            <person name="Ohm R."/>
            <person name="Pangilinan J."/>
            <person name="Park H.-J."/>
            <person name="Ramirez L."/>
            <person name="Alfaro M."/>
            <person name="Sun H."/>
            <person name="Tritt A."/>
            <person name="Yoshinaga Y."/>
            <person name="Zwiers L.-H."/>
            <person name="Turgeon B."/>
            <person name="Goodwin S."/>
            <person name="Spatafora J."/>
            <person name="Crous P."/>
            <person name="Grigoriev I."/>
        </authorList>
    </citation>
    <scope>NUCLEOTIDE SEQUENCE</scope>
    <source>
        <strain evidence="3">CBS 175.79</strain>
    </source>
</reference>
<dbReference type="Gene3D" id="3.90.190.10">
    <property type="entry name" value="Protein tyrosine phosphatase superfamily"/>
    <property type="match status" value="1"/>
</dbReference>
<dbReference type="Proteomes" id="UP000799778">
    <property type="component" value="Unassembled WGS sequence"/>
</dbReference>
<dbReference type="OrthoDB" id="9988524at2759"/>
<sequence length="291" mass="33255">MPQPPPQSIANFRDVGEFVNDHTEEKALYPGLLFRSARPDDASFQDRNRLIKDCKIRTIIDLRTKTEHIQQSQKRNARIASSAAAPESNDSAAEPLKIPKITYHEINFNGRDFSWMLLSQLTWFDFFRLIFLMLLGYRTDAIKILAPKMNEMGLVGIAKSSVDVCKKEVKQVFDILANQQSYPLLLHCTQGKDRTGLIVMLVLFLLELDDGIDIISKDYLESEEGLNSERDEMLIELNRVGISPTFTRCPPNMVSEIYAHLEENYGGTEEYLQAAGVSYQQIKKIRSILHR</sequence>
<dbReference type="PROSITE" id="PS50056">
    <property type="entry name" value="TYR_PHOSPHATASE_2"/>
    <property type="match status" value="1"/>
</dbReference>
<gene>
    <name evidence="3" type="ORF">BU24DRAFT_411355</name>
</gene>
<keyword evidence="4" id="KW-1185">Reference proteome</keyword>
<evidence type="ECO:0000313" key="3">
    <source>
        <dbReference type="EMBL" id="KAF2013632.1"/>
    </source>
</evidence>
<dbReference type="InterPro" id="IPR026893">
    <property type="entry name" value="Tyr/Ser_Pase_IphP-type"/>
</dbReference>
<evidence type="ECO:0000313" key="4">
    <source>
        <dbReference type="Proteomes" id="UP000799778"/>
    </source>
</evidence>
<dbReference type="PANTHER" id="PTHR31126">
    <property type="entry name" value="TYROSINE-PROTEIN PHOSPHATASE"/>
    <property type="match status" value="1"/>
</dbReference>
<dbReference type="GO" id="GO:0004721">
    <property type="term" value="F:phosphoprotein phosphatase activity"/>
    <property type="evidence" value="ECO:0007669"/>
    <property type="project" value="InterPro"/>
</dbReference>
<dbReference type="PROSITE" id="PS00383">
    <property type="entry name" value="TYR_PHOSPHATASE_1"/>
    <property type="match status" value="1"/>
</dbReference>
<feature type="domain" description="Tyrosine specific protein phosphatases" evidence="2">
    <location>
        <begin position="167"/>
        <end position="214"/>
    </location>
</feature>
<evidence type="ECO:0000256" key="1">
    <source>
        <dbReference type="SAM" id="MobiDB-lite"/>
    </source>
</evidence>
<dbReference type="InterPro" id="IPR016130">
    <property type="entry name" value="Tyr_Pase_AS"/>
</dbReference>
<dbReference type="InterPro" id="IPR029021">
    <property type="entry name" value="Prot-tyrosine_phosphatase-like"/>
</dbReference>
<dbReference type="SUPFAM" id="SSF52799">
    <property type="entry name" value="(Phosphotyrosine protein) phosphatases II"/>
    <property type="match status" value="1"/>
</dbReference>